<dbReference type="OrthoDB" id="2721173at2"/>
<feature type="transmembrane region" description="Helical" evidence="1">
    <location>
        <begin position="35"/>
        <end position="57"/>
    </location>
</feature>
<protein>
    <recommendedName>
        <fullName evidence="4">Permease</fullName>
    </recommendedName>
</protein>
<keyword evidence="1" id="KW-1133">Transmembrane helix</keyword>
<organism evidence="2 3">
    <name type="scientific">Caryophanon latum</name>
    <dbReference type="NCBI Taxonomy" id="33977"/>
    <lineage>
        <taxon>Bacteria</taxon>
        <taxon>Bacillati</taxon>
        <taxon>Bacillota</taxon>
        <taxon>Bacilli</taxon>
        <taxon>Bacillales</taxon>
        <taxon>Caryophanaceae</taxon>
        <taxon>Caryophanon</taxon>
    </lineage>
</organism>
<evidence type="ECO:0008006" key="4">
    <source>
        <dbReference type="Google" id="ProtNLM"/>
    </source>
</evidence>
<dbReference type="Proteomes" id="UP000093482">
    <property type="component" value="Unassembled WGS sequence"/>
</dbReference>
<evidence type="ECO:0000313" key="3">
    <source>
        <dbReference type="Proteomes" id="UP000093482"/>
    </source>
</evidence>
<evidence type="ECO:0000313" key="2">
    <source>
        <dbReference type="EMBL" id="OCS91083.1"/>
    </source>
</evidence>
<sequence length="124" mass="13909">MNSKRTLFLLLGVIFLLNGLIINGASMYAGQFPGALMAFAMAVMSFCLAYLSPHFAAKDERAQAIRERAVYISYFWGVGFAILLMLLFNPMSPLQATAFHALSLFMAFYISVVFLSMVYYAKKY</sequence>
<accession>A0A1C0YV82</accession>
<evidence type="ECO:0000256" key="1">
    <source>
        <dbReference type="SAM" id="Phobius"/>
    </source>
</evidence>
<comment type="caution">
    <text evidence="2">The sequence shown here is derived from an EMBL/GenBank/DDBJ whole genome shotgun (WGS) entry which is preliminary data.</text>
</comment>
<keyword evidence="1" id="KW-0472">Membrane</keyword>
<dbReference type="EMBL" id="MATO01000031">
    <property type="protein sequence ID" value="OCS91083.1"/>
    <property type="molecule type" value="Genomic_DNA"/>
</dbReference>
<feature type="transmembrane region" description="Helical" evidence="1">
    <location>
        <begin position="7"/>
        <end position="29"/>
    </location>
</feature>
<dbReference type="RefSeq" id="WP_066463774.1">
    <property type="nucleotide sequence ID" value="NZ_MATO01000031.1"/>
</dbReference>
<reference evidence="2 3" key="1">
    <citation type="submission" date="2016-07" db="EMBL/GenBank/DDBJ databases">
        <title>Caryophanon latum genome sequencing.</title>
        <authorList>
            <person name="Verma A."/>
            <person name="Pal Y."/>
            <person name="Krishnamurthi S."/>
        </authorList>
    </citation>
    <scope>NUCLEOTIDE SEQUENCE [LARGE SCALE GENOMIC DNA]</scope>
    <source>
        <strain evidence="2 3">DSM 14151</strain>
    </source>
</reference>
<keyword evidence="3" id="KW-1185">Reference proteome</keyword>
<keyword evidence="1" id="KW-0812">Transmembrane</keyword>
<name>A0A1C0YV82_9BACL</name>
<feature type="transmembrane region" description="Helical" evidence="1">
    <location>
        <begin position="100"/>
        <end position="121"/>
    </location>
</feature>
<dbReference type="AlphaFoldDB" id="A0A1C0YV82"/>
<feature type="transmembrane region" description="Helical" evidence="1">
    <location>
        <begin position="69"/>
        <end position="88"/>
    </location>
</feature>
<proteinExistence type="predicted"/>
<gene>
    <name evidence="2" type="ORF">A6K76_10080</name>
</gene>